<feature type="domain" description="AAA+ ATPase" evidence="4">
    <location>
        <begin position="69"/>
        <end position="268"/>
    </location>
</feature>
<keyword evidence="6" id="KW-1185">Reference proteome</keyword>
<dbReference type="InterPro" id="IPR050764">
    <property type="entry name" value="CbbQ/NirQ/NorQ/GpvN"/>
</dbReference>
<evidence type="ECO:0000256" key="1">
    <source>
        <dbReference type="ARBA" id="ARBA00009417"/>
    </source>
</evidence>
<dbReference type="Gene3D" id="3.40.50.300">
    <property type="entry name" value="P-loop containing nucleotide triphosphate hydrolases"/>
    <property type="match status" value="1"/>
</dbReference>
<evidence type="ECO:0000256" key="3">
    <source>
        <dbReference type="ARBA" id="ARBA00022840"/>
    </source>
</evidence>
<dbReference type="SMART" id="SM00382">
    <property type="entry name" value="AAA"/>
    <property type="match status" value="1"/>
</dbReference>
<protein>
    <submittedName>
        <fullName evidence="5">MoxR family ATPase</fullName>
    </submittedName>
</protein>
<dbReference type="Pfam" id="PF07728">
    <property type="entry name" value="AAA_5"/>
    <property type="match status" value="1"/>
</dbReference>
<dbReference type="RefSeq" id="WP_326507236.1">
    <property type="nucleotide sequence ID" value="NZ_JAWIIV010000011.1"/>
</dbReference>
<dbReference type="InterPro" id="IPR013615">
    <property type="entry name" value="CbbQ_C"/>
</dbReference>
<keyword evidence="3" id="KW-0067">ATP-binding</keyword>
<dbReference type="EMBL" id="JAWIIV010000011">
    <property type="protein sequence ID" value="MEC4720518.1"/>
    <property type="molecule type" value="Genomic_DNA"/>
</dbReference>
<name>A0ABU6JA32_9BURK</name>
<evidence type="ECO:0000313" key="5">
    <source>
        <dbReference type="EMBL" id="MEC4720518.1"/>
    </source>
</evidence>
<dbReference type="PANTHER" id="PTHR42759:SF1">
    <property type="entry name" value="MAGNESIUM-CHELATASE SUBUNIT CHLD"/>
    <property type="match status" value="1"/>
</dbReference>
<dbReference type="Pfam" id="PF08406">
    <property type="entry name" value="CbbQ_C"/>
    <property type="match status" value="1"/>
</dbReference>
<gene>
    <name evidence="5" type="ORF">RY831_15250</name>
</gene>
<sequence length="377" mass="40960">MDTIIKKTVEEVFGITDGQFQRAVVRIFPSTPATPKAINGFKFTTDSLRRLMIWSASASIPEGHFDAVMKRNLMIFGPTGCGKTQLLKEFCARTGRPLFRYQCSEDSEVSQLFGTWKLCKPIAKEEVDPEAGLLEKGAQGIAKAIERLAVTVKRMTGVGPEMTFVDGPVLRWARTPNAILLLDEWDQLSPTVAMSLNGILDGDVIEVPETGERIAISKGCLIAATGNTNGRNSAGGNGGSAALYKGVKRQNIASLDRFFVINATYLSEAEEKELLEKQVKIPSAAATAMASLAAKIRTQFMGLNEDAGANGEPLEFTITTRNLLNWGMAWQLLTVTGMDPQSAFKESLNMTLLDFGTAAERKAVLDAWDTIIGDKIS</sequence>
<dbReference type="InterPro" id="IPR027417">
    <property type="entry name" value="P-loop_NTPase"/>
</dbReference>
<proteinExistence type="inferred from homology"/>
<evidence type="ECO:0000256" key="2">
    <source>
        <dbReference type="ARBA" id="ARBA00022741"/>
    </source>
</evidence>
<reference evidence="5 6" key="1">
    <citation type="submission" date="2023-10" db="EMBL/GenBank/DDBJ databases">
        <title>Noviherbaspirillum sp. CPCC 100848 genome assembly.</title>
        <authorList>
            <person name="Li X.Y."/>
            <person name="Fang X.M."/>
        </authorList>
    </citation>
    <scope>NUCLEOTIDE SEQUENCE [LARGE SCALE GENOMIC DNA]</scope>
    <source>
        <strain evidence="5 6">CPCC 100848</strain>
    </source>
</reference>
<keyword evidence="2" id="KW-0547">Nucleotide-binding</keyword>
<evidence type="ECO:0000259" key="4">
    <source>
        <dbReference type="SMART" id="SM00382"/>
    </source>
</evidence>
<comment type="caution">
    <text evidence="5">The sequence shown here is derived from an EMBL/GenBank/DDBJ whole genome shotgun (WGS) entry which is preliminary data.</text>
</comment>
<organism evidence="5 6">
    <name type="scientific">Noviherbaspirillum album</name>
    <dbReference type="NCBI Taxonomy" id="3080276"/>
    <lineage>
        <taxon>Bacteria</taxon>
        <taxon>Pseudomonadati</taxon>
        <taxon>Pseudomonadota</taxon>
        <taxon>Betaproteobacteria</taxon>
        <taxon>Burkholderiales</taxon>
        <taxon>Oxalobacteraceae</taxon>
        <taxon>Noviherbaspirillum</taxon>
    </lineage>
</organism>
<dbReference type="InterPro" id="IPR003593">
    <property type="entry name" value="AAA+_ATPase"/>
</dbReference>
<comment type="similarity">
    <text evidence="1">Belongs to the CbbQ/NirQ/NorQ/GpvN family.</text>
</comment>
<evidence type="ECO:0000313" key="6">
    <source>
        <dbReference type="Proteomes" id="UP001352263"/>
    </source>
</evidence>
<dbReference type="Proteomes" id="UP001352263">
    <property type="component" value="Unassembled WGS sequence"/>
</dbReference>
<accession>A0ABU6JA32</accession>
<dbReference type="SUPFAM" id="SSF52540">
    <property type="entry name" value="P-loop containing nucleoside triphosphate hydrolases"/>
    <property type="match status" value="1"/>
</dbReference>
<dbReference type="InterPro" id="IPR011704">
    <property type="entry name" value="ATPase_dyneun-rel_AAA"/>
</dbReference>
<dbReference type="PANTHER" id="PTHR42759">
    <property type="entry name" value="MOXR FAMILY PROTEIN"/>
    <property type="match status" value="1"/>
</dbReference>